<dbReference type="NCBIfam" id="NF033766">
    <property type="entry name" value="choice_anch_G"/>
    <property type="match status" value="1"/>
</dbReference>
<keyword evidence="2" id="KW-0472">Membrane</keyword>
<dbReference type="AlphaFoldDB" id="A0A1B7LY48"/>
<sequence>MVGAMPANANDGDHRSHALAELVNADLLGADLADVGFSEQNFTQPSDGPSVGTVDANLLDRLIALNLGGISLPILGDGLTLGAVNSYAEASSPTEALAAAGVITSEGAIDISGDEDPYGYAEVDVTDALGQLGIGLEGVIDGLGVDLGALASRAEAANGDINTEYTVAGARLALDAPILDQVSGLLEEAVGRADSTINGLLGDEGLIQGALDDLTFDEVGGIDLGIPGVSVLSADLGTPELQAQVGMDELVQRVLSEPLESDVTTIDLENGQIYIDLAQLHGGNPDGLNGLDANTQLIRQAEIDQITSEVTDLLASELIDRIETAIEDSVNATEVTLTLDPEISALQIGPLPPVVSGDPTVTIDTTLGSLLGVGEEITEDDLDIAGNLTVIGIPIPVFDLLGELAEPILGQVVPEVVSAVTSNLNLSSVVGDSLNGVLNTVTDPLDPVLEEVLAEIINVTVNAQWSPGNLGDTSLSVSPLRIDILQSINAVELPLATSTVYAEDAADYEPTVLAEPNPAEVGNDVAINGSDFVPNSTVTVTITDVEDNVVYENDSVDVLDDGSFENVWTIGDDVIPGDYTVDATDNDNQEITATDSLTIEEAAVYDPSVLVEPNAAQADDAVDITGGDFAPESELTIDIYDANDVQVGAVEGVSTDAEGNFTTPWTIPTDTDPGELTITVTDGEDNSANQTLDVYAPTVTPEPSSQTAGEPVELTGAGFVPNSTLTVEIAGADGVIATLDDVAVNDAGTFAEDWTIPAGTEPSELTVTASDNANELIFASANVTVEEPADDDADAADTDADADADGIDADSDAVDADATDATDTDAADTDSADADATDADAADADADAADTDATDADGVDADVDAADTDAADTDVTDADAVDADADADGIDADSDAVDADATDATDTDAVDTDSADADVTDADAAAADATDADATDVTDADAVDGDAVDTDATDADATDGDGTDTDTDAVDADATDGDTDSGYEAEVNVKPSDIEAGGTVTIEGNDFAPGSTVDVVITDADGAHIATIEDVQVDDAGEFSVDWDVPADTAAGTYTVTATDTQDEDLSGSDEFTVSEVSDTDAGATDGDDANEYDPSINVDPDTATPGEEVTIEGDDFGPEETVTIEITDEDGNVIDTITVVTDDNGDFSVTWTVPQDVAPGTLTITAADESGNTATAELTISAAGAGDSDSGDALASTGAKATMIATAIALLLIVIGAGLLIARRNNTVNDAS</sequence>
<feature type="domain" description="FlgD/Vpr Ig-like" evidence="3">
    <location>
        <begin position="1118"/>
        <end position="1171"/>
    </location>
</feature>
<dbReference type="GO" id="GO:0005975">
    <property type="term" value="P:carbohydrate metabolic process"/>
    <property type="evidence" value="ECO:0007669"/>
    <property type="project" value="UniProtKB-ARBA"/>
</dbReference>
<evidence type="ECO:0000256" key="2">
    <source>
        <dbReference type="SAM" id="Phobius"/>
    </source>
</evidence>
<dbReference type="Pfam" id="PF13860">
    <property type="entry name" value="FlgD_ig"/>
    <property type="match status" value="1"/>
</dbReference>
<evidence type="ECO:0000313" key="4">
    <source>
        <dbReference type="EMBL" id="OAV60208.1"/>
    </source>
</evidence>
<dbReference type="Proteomes" id="UP000078292">
    <property type="component" value="Unassembled WGS sequence"/>
</dbReference>
<feature type="compositionally biased region" description="Acidic residues" evidence="1">
    <location>
        <begin position="930"/>
        <end position="983"/>
    </location>
</feature>
<feature type="transmembrane region" description="Helical" evidence="2">
    <location>
        <begin position="1204"/>
        <end position="1223"/>
    </location>
</feature>
<name>A0A1B7LY48_9MICC</name>
<evidence type="ECO:0000259" key="3">
    <source>
        <dbReference type="Pfam" id="PF13860"/>
    </source>
</evidence>
<gene>
    <name evidence="4" type="ORF">A6F49_12535</name>
</gene>
<feature type="compositionally biased region" description="Acidic residues" evidence="1">
    <location>
        <begin position="787"/>
        <end position="921"/>
    </location>
</feature>
<dbReference type="STRING" id="1837282.A6F49_12535"/>
<dbReference type="InterPro" id="IPR047900">
    <property type="entry name" value="Choice_anch_G"/>
</dbReference>
<evidence type="ECO:0000256" key="1">
    <source>
        <dbReference type="SAM" id="MobiDB-lite"/>
    </source>
</evidence>
<keyword evidence="2" id="KW-0812">Transmembrane</keyword>
<reference evidence="4 5" key="1">
    <citation type="submission" date="2016-04" db="EMBL/GenBank/DDBJ databases">
        <title>First whole genome shotgun sequence of the bacterium Enteractinococcus sp. strain UASWS1574.</title>
        <authorList>
            <person name="Crovadore J."/>
            <person name="Chablais R."/>
            <person name="Lefort F."/>
        </authorList>
    </citation>
    <scope>NUCLEOTIDE SEQUENCE [LARGE SCALE GENOMIC DNA]</scope>
    <source>
        <strain evidence="4 5">UASWS1574</strain>
    </source>
</reference>
<dbReference type="Gene3D" id="2.60.40.10">
    <property type="entry name" value="Immunoglobulins"/>
    <property type="match status" value="2"/>
</dbReference>
<feature type="region of interest" description="Disordered" evidence="1">
    <location>
        <begin position="1058"/>
        <end position="1115"/>
    </location>
</feature>
<accession>A0A1B7LY48</accession>
<dbReference type="InterPro" id="IPR025965">
    <property type="entry name" value="FlgD/Vpr_Ig-like"/>
</dbReference>
<proteinExistence type="predicted"/>
<evidence type="ECO:0000313" key="5">
    <source>
        <dbReference type="Proteomes" id="UP000078292"/>
    </source>
</evidence>
<organism evidence="4 5">
    <name type="scientific">Enteractinococcus helveticum</name>
    <dbReference type="NCBI Taxonomy" id="1837282"/>
    <lineage>
        <taxon>Bacteria</taxon>
        <taxon>Bacillati</taxon>
        <taxon>Actinomycetota</taxon>
        <taxon>Actinomycetes</taxon>
        <taxon>Micrococcales</taxon>
        <taxon>Micrococcaceae</taxon>
    </lineage>
</organism>
<comment type="caution">
    <text evidence="4">The sequence shown here is derived from an EMBL/GenBank/DDBJ whole genome shotgun (WGS) entry which is preliminary data.</text>
</comment>
<keyword evidence="2" id="KW-1133">Transmembrane helix</keyword>
<feature type="region of interest" description="Disordered" evidence="1">
    <location>
        <begin position="784"/>
        <end position="984"/>
    </location>
</feature>
<dbReference type="EMBL" id="LXEY01000020">
    <property type="protein sequence ID" value="OAV60208.1"/>
    <property type="molecule type" value="Genomic_DNA"/>
</dbReference>
<keyword evidence="5" id="KW-1185">Reference proteome</keyword>
<dbReference type="InterPro" id="IPR013783">
    <property type="entry name" value="Ig-like_fold"/>
</dbReference>
<protein>
    <recommendedName>
        <fullName evidence="3">FlgD/Vpr Ig-like domain-containing protein</fullName>
    </recommendedName>
</protein>